<gene>
    <name evidence="1" type="ORF">EVAR_73662_1</name>
</gene>
<dbReference type="Proteomes" id="UP000299102">
    <property type="component" value="Unassembled WGS sequence"/>
</dbReference>
<accession>A0A4C1TD53</accession>
<comment type="caution">
    <text evidence="1">The sequence shown here is derived from an EMBL/GenBank/DDBJ whole genome shotgun (WGS) entry which is preliminary data.</text>
</comment>
<evidence type="ECO:0000313" key="2">
    <source>
        <dbReference type="Proteomes" id="UP000299102"/>
    </source>
</evidence>
<sequence length="107" mass="11425">MTSAPLFKNAHMYIPSKNPSSTPLSMITSNYDEEEPLASTPTNNHLCRCSDQNTVNDNTAERCSVCGLPLRAVQSVAMEGSLVPVTLAIEGNTITPSMADSVPPLCK</sequence>
<proteinExistence type="predicted"/>
<dbReference type="EMBL" id="BGZK01004900">
    <property type="protein sequence ID" value="GBP11510.1"/>
    <property type="molecule type" value="Genomic_DNA"/>
</dbReference>
<protein>
    <submittedName>
        <fullName evidence="1">Uncharacterized protein</fullName>
    </submittedName>
</protein>
<evidence type="ECO:0000313" key="1">
    <source>
        <dbReference type="EMBL" id="GBP11510.1"/>
    </source>
</evidence>
<dbReference type="AlphaFoldDB" id="A0A4C1TD53"/>
<organism evidence="1 2">
    <name type="scientific">Eumeta variegata</name>
    <name type="common">Bagworm moth</name>
    <name type="synonym">Eumeta japonica</name>
    <dbReference type="NCBI Taxonomy" id="151549"/>
    <lineage>
        <taxon>Eukaryota</taxon>
        <taxon>Metazoa</taxon>
        <taxon>Ecdysozoa</taxon>
        <taxon>Arthropoda</taxon>
        <taxon>Hexapoda</taxon>
        <taxon>Insecta</taxon>
        <taxon>Pterygota</taxon>
        <taxon>Neoptera</taxon>
        <taxon>Endopterygota</taxon>
        <taxon>Lepidoptera</taxon>
        <taxon>Glossata</taxon>
        <taxon>Ditrysia</taxon>
        <taxon>Tineoidea</taxon>
        <taxon>Psychidae</taxon>
        <taxon>Oiketicinae</taxon>
        <taxon>Eumeta</taxon>
    </lineage>
</organism>
<name>A0A4C1TD53_EUMVA</name>
<reference evidence="1 2" key="1">
    <citation type="journal article" date="2019" name="Commun. Biol.">
        <title>The bagworm genome reveals a unique fibroin gene that provides high tensile strength.</title>
        <authorList>
            <person name="Kono N."/>
            <person name="Nakamura H."/>
            <person name="Ohtoshi R."/>
            <person name="Tomita M."/>
            <person name="Numata K."/>
            <person name="Arakawa K."/>
        </authorList>
    </citation>
    <scope>NUCLEOTIDE SEQUENCE [LARGE SCALE GENOMIC DNA]</scope>
</reference>
<keyword evidence="2" id="KW-1185">Reference proteome</keyword>